<evidence type="ECO:0000256" key="5">
    <source>
        <dbReference type="ARBA" id="ARBA00023004"/>
    </source>
</evidence>
<feature type="domain" description="Globin" evidence="9">
    <location>
        <begin position="19"/>
        <end position="177"/>
    </location>
</feature>
<dbReference type="GO" id="GO:0005344">
    <property type="term" value="F:oxygen carrier activity"/>
    <property type="evidence" value="ECO:0007669"/>
    <property type="project" value="UniProtKB-KW"/>
</dbReference>
<keyword evidence="6" id="KW-0514">Muscle protein</keyword>
<dbReference type="GO" id="GO:0019825">
    <property type="term" value="F:oxygen binding"/>
    <property type="evidence" value="ECO:0007669"/>
    <property type="project" value="InterPro"/>
</dbReference>
<name>A0AAV2H579_LYMST</name>
<evidence type="ECO:0000256" key="6">
    <source>
        <dbReference type="ARBA" id="ARBA00023179"/>
    </source>
</evidence>
<keyword evidence="4" id="KW-0479">Metal-binding</keyword>
<evidence type="ECO:0000313" key="11">
    <source>
        <dbReference type="Proteomes" id="UP001497497"/>
    </source>
</evidence>
<reference evidence="10 11" key="1">
    <citation type="submission" date="2024-04" db="EMBL/GenBank/DDBJ databases">
        <authorList>
            <consortium name="Genoscope - CEA"/>
            <person name="William W."/>
        </authorList>
    </citation>
    <scope>NUCLEOTIDE SEQUENCE [LARGE SCALE GENOMIC DNA]</scope>
</reference>
<dbReference type="PROSITE" id="PS01033">
    <property type="entry name" value="GLOBIN"/>
    <property type="match status" value="1"/>
</dbReference>
<comment type="similarity">
    <text evidence="8">Belongs to the globin family.</text>
</comment>
<evidence type="ECO:0000256" key="1">
    <source>
        <dbReference type="ARBA" id="ARBA00013895"/>
    </source>
</evidence>
<proteinExistence type="inferred from homology"/>
<dbReference type="GO" id="GO:0020037">
    <property type="term" value="F:heme binding"/>
    <property type="evidence" value="ECO:0007669"/>
    <property type="project" value="InterPro"/>
</dbReference>
<dbReference type="InterPro" id="IPR009050">
    <property type="entry name" value="Globin-like_sf"/>
</dbReference>
<organism evidence="10 11">
    <name type="scientific">Lymnaea stagnalis</name>
    <name type="common">Great pond snail</name>
    <name type="synonym">Helix stagnalis</name>
    <dbReference type="NCBI Taxonomy" id="6523"/>
    <lineage>
        <taxon>Eukaryota</taxon>
        <taxon>Metazoa</taxon>
        <taxon>Spiralia</taxon>
        <taxon>Lophotrochozoa</taxon>
        <taxon>Mollusca</taxon>
        <taxon>Gastropoda</taxon>
        <taxon>Heterobranchia</taxon>
        <taxon>Euthyneura</taxon>
        <taxon>Panpulmonata</taxon>
        <taxon>Hygrophila</taxon>
        <taxon>Lymnaeoidea</taxon>
        <taxon>Lymnaeidae</taxon>
        <taxon>Lymnaea</taxon>
    </lineage>
</organism>
<dbReference type="CDD" id="cd01040">
    <property type="entry name" value="Mb-like"/>
    <property type="match status" value="1"/>
</dbReference>
<dbReference type="SUPFAM" id="SSF46458">
    <property type="entry name" value="Globin-like"/>
    <property type="match status" value="1"/>
</dbReference>
<protein>
    <recommendedName>
        <fullName evidence="1">Globin</fullName>
    </recommendedName>
    <alternativeName>
        <fullName evidence="7">Myoglobin</fullName>
    </alternativeName>
</protein>
<keyword evidence="2 8" id="KW-0813">Transport</keyword>
<dbReference type="Proteomes" id="UP001497497">
    <property type="component" value="Unassembled WGS sequence"/>
</dbReference>
<dbReference type="EMBL" id="CAXITT010000036">
    <property type="protein sequence ID" value="CAL1528708.1"/>
    <property type="molecule type" value="Genomic_DNA"/>
</dbReference>
<keyword evidence="11" id="KW-1185">Reference proteome</keyword>
<accession>A0AAV2H579</accession>
<keyword evidence="5" id="KW-0408">Iron</keyword>
<evidence type="ECO:0000256" key="4">
    <source>
        <dbReference type="ARBA" id="ARBA00022723"/>
    </source>
</evidence>
<evidence type="ECO:0000256" key="8">
    <source>
        <dbReference type="RuleBase" id="RU000356"/>
    </source>
</evidence>
<dbReference type="InterPro" id="IPR000971">
    <property type="entry name" value="Globin"/>
</dbReference>
<dbReference type="AlphaFoldDB" id="A0AAV2H579"/>
<dbReference type="InterPro" id="IPR012292">
    <property type="entry name" value="Globin/Proto"/>
</dbReference>
<evidence type="ECO:0000256" key="3">
    <source>
        <dbReference type="ARBA" id="ARBA00022617"/>
    </source>
</evidence>
<keyword evidence="8" id="KW-0561">Oxygen transport</keyword>
<evidence type="ECO:0000259" key="9">
    <source>
        <dbReference type="PROSITE" id="PS01033"/>
    </source>
</evidence>
<gene>
    <name evidence="10" type="ORF">GSLYS_00002878001</name>
</gene>
<comment type="caution">
    <text evidence="10">The sequence shown here is derived from an EMBL/GenBank/DDBJ whole genome shotgun (WGS) entry which is preliminary data.</text>
</comment>
<sequence length="188" mass="21691">MTEINESEAYGDRFCQFTGMTDKQKSDLQKSWKSIVGTTLREKDSKMEEFGKNFLLWLLEAVPGAKKQFKIFKGTAPSSDLLTDKEFVNHARIVGKWFDSMISVVFKPVELEMETHHLAITHLFLQPKIGMTYFRPFQEKFPSFMATQLGKPETDEEVKIWELFSNVLTTKVKKSEKLLKKPKACVLA</sequence>
<dbReference type="InterPro" id="IPR044399">
    <property type="entry name" value="Mb-like_M"/>
</dbReference>
<dbReference type="Pfam" id="PF00042">
    <property type="entry name" value="Globin"/>
    <property type="match status" value="1"/>
</dbReference>
<evidence type="ECO:0000256" key="2">
    <source>
        <dbReference type="ARBA" id="ARBA00022448"/>
    </source>
</evidence>
<evidence type="ECO:0000313" key="10">
    <source>
        <dbReference type="EMBL" id="CAL1528708.1"/>
    </source>
</evidence>
<dbReference type="GO" id="GO:0046872">
    <property type="term" value="F:metal ion binding"/>
    <property type="evidence" value="ECO:0007669"/>
    <property type="project" value="UniProtKB-KW"/>
</dbReference>
<dbReference type="Gene3D" id="1.10.490.10">
    <property type="entry name" value="Globins"/>
    <property type="match status" value="1"/>
</dbReference>
<evidence type="ECO:0000256" key="7">
    <source>
        <dbReference type="ARBA" id="ARBA00030087"/>
    </source>
</evidence>
<keyword evidence="3 8" id="KW-0349">Heme</keyword>